<dbReference type="EMBL" id="JAQIZT010000003">
    <property type="protein sequence ID" value="KAJ7005162.1"/>
    <property type="molecule type" value="Genomic_DNA"/>
</dbReference>
<protein>
    <submittedName>
        <fullName evidence="1">Uncharacterized protein</fullName>
    </submittedName>
</protein>
<gene>
    <name evidence="1" type="ORF">NC653_009852</name>
</gene>
<sequence>MEYGLALFQLGKHTNSQHRIPIKKHVQRVSVAVRECDCRSYYKSAVIQLALVNSKAMHTLLLKQSI</sequence>
<evidence type="ECO:0000313" key="1">
    <source>
        <dbReference type="EMBL" id="KAJ7005162.1"/>
    </source>
</evidence>
<evidence type="ECO:0000313" key="2">
    <source>
        <dbReference type="Proteomes" id="UP001164929"/>
    </source>
</evidence>
<dbReference type="Proteomes" id="UP001164929">
    <property type="component" value="Chromosome 3"/>
</dbReference>
<name>A0AAD6RAJ6_9ROSI</name>
<organism evidence="1 2">
    <name type="scientific">Populus alba x Populus x berolinensis</name>
    <dbReference type="NCBI Taxonomy" id="444605"/>
    <lineage>
        <taxon>Eukaryota</taxon>
        <taxon>Viridiplantae</taxon>
        <taxon>Streptophyta</taxon>
        <taxon>Embryophyta</taxon>
        <taxon>Tracheophyta</taxon>
        <taxon>Spermatophyta</taxon>
        <taxon>Magnoliopsida</taxon>
        <taxon>eudicotyledons</taxon>
        <taxon>Gunneridae</taxon>
        <taxon>Pentapetalae</taxon>
        <taxon>rosids</taxon>
        <taxon>fabids</taxon>
        <taxon>Malpighiales</taxon>
        <taxon>Salicaceae</taxon>
        <taxon>Saliceae</taxon>
        <taxon>Populus</taxon>
    </lineage>
</organism>
<proteinExistence type="predicted"/>
<dbReference type="AlphaFoldDB" id="A0AAD6RAJ6"/>
<accession>A0AAD6RAJ6</accession>
<keyword evidence="2" id="KW-1185">Reference proteome</keyword>
<comment type="caution">
    <text evidence="1">The sequence shown here is derived from an EMBL/GenBank/DDBJ whole genome shotgun (WGS) entry which is preliminary data.</text>
</comment>
<reference evidence="1" key="1">
    <citation type="journal article" date="2023" name="Mol. Ecol. Resour.">
        <title>Chromosome-level genome assembly of a triploid poplar Populus alba 'Berolinensis'.</title>
        <authorList>
            <person name="Chen S."/>
            <person name="Yu Y."/>
            <person name="Wang X."/>
            <person name="Wang S."/>
            <person name="Zhang T."/>
            <person name="Zhou Y."/>
            <person name="He R."/>
            <person name="Meng N."/>
            <person name="Wang Y."/>
            <person name="Liu W."/>
            <person name="Liu Z."/>
            <person name="Liu J."/>
            <person name="Guo Q."/>
            <person name="Huang H."/>
            <person name="Sederoff R.R."/>
            <person name="Wang G."/>
            <person name="Qu G."/>
            <person name="Chen S."/>
        </authorList>
    </citation>
    <scope>NUCLEOTIDE SEQUENCE</scope>
    <source>
        <strain evidence="1">SC-2020</strain>
    </source>
</reference>